<feature type="region of interest" description="Disordered" evidence="1">
    <location>
        <begin position="366"/>
        <end position="389"/>
    </location>
</feature>
<accession>A0AA39ZNH8</accession>
<dbReference type="PANTHER" id="PTHR33112">
    <property type="entry name" value="DOMAIN PROTEIN, PUTATIVE-RELATED"/>
    <property type="match status" value="1"/>
</dbReference>
<evidence type="ECO:0000313" key="3">
    <source>
        <dbReference type="EMBL" id="KAK0674326.1"/>
    </source>
</evidence>
<dbReference type="EMBL" id="JAULSY010000002">
    <property type="protein sequence ID" value="KAK0674326.1"/>
    <property type="molecule type" value="Genomic_DNA"/>
</dbReference>
<evidence type="ECO:0000313" key="4">
    <source>
        <dbReference type="Proteomes" id="UP001174997"/>
    </source>
</evidence>
<proteinExistence type="predicted"/>
<dbReference type="InterPro" id="IPR010730">
    <property type="entry name" value="HET"/>
</dbReference>
<gene>
    <name evidence="3" type="ORF">QBC41DRAFT_264766</name>
</gene>
<organism evidence="3 4">
    <name type="scientific">Cercophora samala</name>
    <dbReference type="NCBI Taxonomy" id="330535"/>
    <lineage>
        <taxon>Eukaryota</taxon>
        <taxon>Fungi</taxon>
        <taxon>Dikarya</taxon>
        <taxon>Ascomycota</taxon>
        <taxon>Pezizomycotina</taxon>
        <taxon>Sordariomycetes</taxon>
        <taxon>Sordariomycetidae</taxon>
        <taxon>Sordariales</taxon>
        <taxon>Lasiosphaeriaceae</taxon>
        <taxon>Cercophora</taxon>
    </lineage>
</organism>
<dbReference type="Pfam" id="PF06985">
    <property type="entry name" value="HET"/>
    <property type="match status" value="1"/>
</dbReference>
<feature type="compositionally biased region" description="Basic and acidic residues" evidence="1">
    <location>
        <begin position="378"/>
        <end position="389"/>
    </location>
</feature>
<evidence type="ECO:0000256" key="1">
    <source>
        <dbReference type="SAM" id="MobiDB-lite"/>
    </source>
</evidence>
<dbReference type="Proteomes" id="UP001174997">
    <property type="component" value="Unassembled WGS sequence"/>
</dbReference>
<evidence type="ECO:0000259" key="2">
    <source>
        <dbReference type="Pfam" id="PF06985"/>
    </source>
</evidence>
<protein>
    <submittedName>
        <fullName evidence="3">Heterokaryon incompatibility protein-domain-containing protein</fullName>
    </submittedName>
</protein>
<sequence>MYTYDTPYEAIQGAAGRGCTWCGELNRLIKMLGHPPGSTTVSVFVGLDDVNNHSWTPRQSQLEVRVIINGKGITNLYHIYTAAEDPAAIHFAAREQITDLCAPESFTLARECIDSCVKSHADCQKPNLLTLLPDRVIDCSDPSNPRLILTHGTQPGPYITLSYVWGIDQPLKLTTSNIDEIVSHGIPISSLPQTIRDAIFVTHSLKHQFLWVDALCIIQDSDADKLKQICQMSRIYRESYLTIVAASAATSREGFLRQPRPHRNPSARVPFHNPQDHPTASRIGTVSLLDTHEAYSPHRKSGLPVEPIDSRAWTLQEQVLPLRTLIYDSETLKYNCQTEAVSIGQALCPPSRVRLPRILAFSTTTATTATTTTTAASPDRRRQPKELSSEEKYEARVAWAEIVASFTLRWHSHEGDKLPALAGVAEQFSHVTGDSYLAGLWNKSLVPDLLWRALREKELDPQSSRPAKYRAPSWSWASVNWGVYYDNAASMVDASKYKQMEVVDCWVSLAAVEAPFGEVTDGLLRIRAAVLRELFVRERGDIWDLMVEDESGKHTQIGNVHFDDVEPRTSGLVFVFLQWNEDWNGEGLVLEEVSNGRFRRVGMVDAYHVQWVYDLETVVIEIV</sequence>
<dbReference type="AlphaFoldDB" id="A0AA39ZNH8"/>
<dbReference type="PANTHER" id="PTHR33112:SF16">
    <property type="entry name" value="HETEROKARYON INCOMPATIBILITY DOMAIN-CONTAINING PROTEIN"/>
    <property type="match status" value="1"/>
</dbReference>
<feature type="region of interest" description="Disordered" evidence="1">
    <location>
        <begin position="254"/>
        <end position="281"/>
    </location>
</feature>
<feature type="domain" description="Heterokaryon incompatibility" evidence="2">
    <location>
        <begin position="158"/>
        <end position="317"/>
    </location>
</feature>
<feature type="compositionally biased region" description="Low complexity" evidence="1">
    <location>
        <begin position="366"/>
        <end position="376"/>
    </location>
</feature>
<comment type="caution">
    <text evidence="3">The sequence shown here is derived from an EMBL/GenBank/DDBJ whole genome shotgun (WGS) entry which is preliminary data.</text>
</comment>
<keyword evidence="4" id="KW-1185">Reference proteome</keyword>
<name>A0AA39ZNH8_9PEZI</name>
<reference evidence="3" key="1">
    <citation type="submission" date="2023-06" db="EMBL/GenBank/DDBJ databases">
        <title>Genome-scale phylogeny and comparative genomics of the fungal order Sordariales.</title>
        <authorList>
            <consortium name="Lawrence Berkeley National Laboratory"/>
            <person name="Hensen N."/>
            <person name="Bonometti L."/>
            <person name="Westerberg I."/>
            <person name="Brannstrom I.O."/>
            <person name="Guillou S."/>
            <person name="Cros-Aarteil S."/>
            <person name="Calhoun S."/>
            <person name="Haridas S."/>
            <person name="Kuo A."/>
            <person name="Mondo S."/>
            <person name="Pangilinan J."/>
            <person name="Riley R."/>
            <person name="Labutti K."/>
            <person name="Andreopoulos B."/>
            <person name="Lipzen A."/>
            <person name="Chen C."/>
            <person name="Yanf M."/>
            <person name="Daum C."/>
            <person name="Ng V."/>
            <person name="Clum A."/>
            <person name="Steindorff A."/>
            <person name="Ohm R."/>
            <person name="Martin F."/>
            <person name="Silar P."/>
            <person name="Natvig D."/>
            <person name="Lalanne C."/>
            <person name="Gautier V."/>
            <person name="Ament-Velasquez S.L."/>
            <person name="Kruys A."/>
            <person name="Hutchinson M.I."/>
            <person name="Powell A.J."/>
            <person name="Barry K."/>
            <person name="Miller A.N."/>
            <person name="Grigoriev I.V."/>
            <person name="Debuchy R."/>
            <person name="Gladieux P."/>
            <person name="Thoren M.H."/>
            <person name="Johannesson H."/>
        </authorList>
    </citation>
    <scope>NUCLEOTIDE SEQUENCE</scope>
    <source>
        <strain evidence="3">CBS 307.81</strain>
    </source>
</reference>